<reference evidence="4 5" key="1">
    <citation type="submission" date="2017-05" db="EMBL/GenBank/DDBJ databases">
        <title>Genomic insights into alkan degradation activity of Oleiphilus messinensis.</title>
        <authorList>
            <person name="Kozyavkin S.A."/>
            <person name="Slesarev A.I."/>
            <person name="Golyshin P.N."/>
            <person name="Korzhenkov A."/>
            <person name="Golyshina O.N."/>
            <person name="Toshchakov S.V."/>
        </authorList>
    </citation>
    <scope>NUCLEOTIDE SEQUENCE [LARGE SCALE GENOMIC DNA]</scope>
    <source>
        <strain evidence="4 5">ME102</strain>
    </source>
</reference>
<evidence type="ECO:0000256" key="1">
    <source>
        <dbReference type="ARBA" id="ARBA00023239"/>
    </source>
</evidence>
<dbReference type="Gene3D" id="3.10.490.10">
    <property type="entry name" value="Gamma-glutamyl cyclotransferase-like"/>
    <property type="match status" value="1"/>
</dbReference>
<gene>
    <name evidence="4" type="ORF">OLMES_2647</name>
</gene>
<keyword evidence="1" id="KW-0456">Lyase</keyword>
<dbReference type="InterPro" id="IPR036568">
    <property type="entry name" value="GGCT-like_sf"/>
</dbReference>
<dbReference type="RefSeq" id="WP_087461661.1">
    <property type="nucleotide sequence ID" value="NZ_CP021425.1"/>
</dbReference>
<proteinExistence type="predicted"/>
<dbReference type="Pfam" id="PF13772">
    <property type="entry name" value="AIG2_2"/>
    <property type="match status" value="1"/>
</dbReference>
<evidence type="ECO:0000313" key="4">
    <source>
        <dbReference type="EMBL" id="ARU56697.1"/>
    </source>
</evidence>
<evidence type="ECO:0000256" key="2">
    <source>
        <dbReference type="PIRSR" id="PIRSR617939-1"/>
    </source>
</evidence>
<evidence type="ECO:0000313" key="5">
    <source>
        <dbReference type="Proteomes" id="UP000196027"/>
    </source>
</evidence>
<dbReference type="EMBL" id="CP021425">
    <property type="protein sequence ID" value="ARU56697.1"/>
    <property type="molecule type" value="Genomic_DNA"/>
</dbReference>
<feature type="binding site" evidence="3">
    <location>
        <begin position="4"/>
        <end position="9"/>
    </location>
    <ligand>
        <name>substrate</name>
    </ligand>
</feature>
<keyword evidence="5" id="KW-1185">Reference proteome</keyword>
<evidence type="ECO:0000256" key="3">
    <source>
        <dbReference type="PIRSR" id="PIRSR617939-2"/>
    </source>
</evidence>
<dbReference type="AlphaFoldDB" id="A0A1Y0I862"/>
<sequence length="169" mass="19537">MINYFAYGSNLPLARISNRLPGVRKLCNAVIKGYDLRFHKVGHDDSAKCDAYFTGFQNDCVYGVVYQITTEQKSVLDGIEGVGHGYDCKWLNPETEIRVESPLLIYLATRIEHDLLPWDWYVEHVLIGARQAKFPPFYIERILGEPCKTDNDLWRAEQERCIHKRALSE</sequence>
<feature type="binding site" evidence="3">
    <location>
        <position position="121"/>
    </location>
    <ligand>
        <name>substrate</name>
    </ligand>
</feature>
<dbReference type="CDD" id="cd06661">
    <property type="entry name" value="GGCT_like"/>
    <property type="match status" value="1"/>
</dbReference>
<feature type="active site" description="Proton acceptor" evidence="2">
    <location>
        <position position="80"/>
    </location>
</feature>
<dbReference type="SUPFAM" id="SSF110857">
    <property type="entry name" value="Gamma-glutamyl cyclotransferase-like"/>
    <property type="match status" value="1"/>
</dbReference>
<accession>A0A1Y0I862</accession>
<dbReference type="KEGG" id="ome:OLMES_2647"/>
<dbReference type="PANTHER" id="PTHR12935">
    <property type="entry name" value="GAMMA-GLUTAMYLCYCLOTRANSFERASE"/>
    <property type="match status" value="1"/>
</dbReference>
<dbReference type="PANTHER" id="PTHR12935:SF0">
    <property type="entry name" value="GAMMA-GLUTAMYLCYCLOTRANSFERASE"/>
    <property type="match status" value="1"/>
</dbReference>
<protein>
    <submittedName>
        <fullName evidence="4">AIG2 family protein</fullName>
    </submittedName>
</protein>
<name>A0A1Y0I862_9GAMM</name>
<dbReference type="InterPro" id="IPR013024">
    <property type="entry name" value="GGCT-like"/>
</dbReference>
<organism evidence="4 5">
    <name type="scientific">Oleiphilus messinensis</name>
    <dbReference type="NCBI Taxonomy" id="141451"/>
    <lineage>
        <taxon>Bacteria</taxon>
        <taxon>Pseudomonadati</taxon>
        <taxon>Pseudomonadota</taxon>
        <taxon>Gammaproteobacteria</taxon>
        <taxon>Oceanospirillales</taxon>
        <taxon>Oleiphilaceae</taxon>
        <taxon>Oleiphilus</taxon>
    </lineage>
</organism>
<dbReference type="InterPro" id="IPR017939">
    <property type="entry name" value="G-Glutamylcylcotransferase"/>
</dbReference>
<dbReference type="GO" id="GO:0003839">
    <property type="term" value="F:gamma-glutamylcyclotransferase activity"/>
    <property type="evidence" value="ECO:0007669"/>
    <property type="project" value="InterPro"/>
</dbReference>
<dbReference type="Proteomes" id="UP000196027">
    <property type="component" value="Chromosome"/>
</dbReference>